<dbReference type="EMBL" id="MU228858">
    <property type="protein sequence ID" value="KAG6621568.1"/>
    <property type="molecule type" value="Genomic_DNA"/>
</dbReference>
<protein>
    <submittedName>
        <fullName evidence="1">Uncharacterized protein</fullName>
    </submittedName>
</protein>
<gene>
    <name evidence="1" type="ORF">I3842_Q018800</name>
</gene>
<evidence type="ECO:0000313" key="1">
    <source>
        <dbReference type="EMBL" id="KAG6621568.1"/>
    </source>
</evidence>
<accession>A0A921ZZ19</accession>
<dbReference type="AlphaFoldDB" id="A0A921ZZ19"/>
<comment type="caution">
    <text evidence="1">The sequence shown here is derived from an EMBL/GenBank/DDBJ whole genome shotgun (WGS) entry which is preliminary data.</text>
</comment>
<sequence>MREVQGSIPCISNHFPFSFFCPPASVSLSSQGSEVGQSVWVPGIYYQALTTGSILHFLRILRGSLKGYKCEKLFVMNY</sequence>
<evidence type="ECO:0000313" key="2">
    <source>
        <dbReference type="Proteomes" id="UP000811246"/>
    </source>
</evidence>
<proteinExistence type="predicted"/>
<reference evidence="1" key="1">
    <citation type="submission" date="2021-01" db="EMBL/GenBank/DDBJ databases">
        <authorList>
            <person name="Lovell J.T."/>
            <person name="Bentley N."/>
            <person name="Bhattarai G."/>
            <person name="Jenkins J.W."/>
            <person name="Sreedasyam A."/>
            <person name="Alarcon Y."/>
            <person name="Bock C."/>
            <person name="Boston L."/>
            <person name="Carlson J."/>
            <person name="Cervantes K."/>
            <person name="Clermont K."/>
            <person name="Krom N."/>
            <person name="Kubenka K."/>
            <person name="Mamidi S."/>
            <person name="Mattison C."/>
            <person name="Monteros M."/>
            <person name="Pisani C."/>
            <person name="Plott C."/>
            <person name="Rajasekar S."/>
            <person name="Rhein H.S."/>
            <person name="Rohla C."/>
            <person name="Song M."/>
            <person name="Hilaire R.S."/>
            <person name="Shu S."/>
            <person name="Wells L."/>
            <person name="Wang X."/>
            <person name="Webber J."/>
            <person name="Heerema R.J."/>
            <person name="Klein P."/>
            <person name="Conner P."/>
            <person name="Grauke L."/>
            <person name="Grimwood J."/>
            <person name="Schmutz J."/>
            <person name="Randall J.J."/>
        </authorList>
    </citation>
    <scope>NUCLEOTIDE SEQUENCE</scope>
    <source>
        <tissue evidence="1">Leaf</tissue>
    </source>
</reference>
<dbReference type="EMBL" id="MU228858">
    <property type="protein sequence ID" value="KAG6621569.1"/>
    <property type="molecule type" value="Genomic_DNA"/>
</dbReference>
<dbReference type="Proteomes" id="UP000811246">
    <property type="component" value="Unassembled WGS sequence"/>
</dbReference>
<organism evidence="1 2">
    <name type="scientific">Carya illinoinensis</name>
    <name type="common">Pecan</name>
    <dbReference type="NCBI Taxonomy" id="32201"/>
    <lineage>
        <taxon>Eukaryota</taxon>
        <taxon>Viridiplantae</taxon>
        <taxon>Streptophyta</taxon>
        <taxon>Embryophyta</taxon>
        <taxon>Tracheophyta</taxon>
        <taxon>Spermatophyta</taxon>
        <taxon>Magnoliopsida</taxon>
        <taxon>eudicotyledons</taxon>
        <taxon>Gunneridae</taxon>
        <taxon>Pentapetalae</taxon>
        <taxon>rosids</taxon>
        <taxon>fabids</taxon>
        <taxon>Fagales</taxon>
        <taxon>Juglandaceae</taxon>
        <taxon>Carya</taxon>
    </lineage>
</organism>
<name>A0A921ZZ19_CARIL</name>